<evidence type="ECO:0000256" key="6">
    <source>
        <dbReference type="ARBA" id="ARBA00023012"/>
    </source>
</evidence>
<dbReference type="SMART" id="SM00387">
    <property type="entry name" value="HATPase_c"/>
    <property type="match status" value="1"/>
</dbReference>
<name>A0ABU8HHZ1_9BACI</name>
<keyword evidence="3" id="KW-0547">Nucleotide-binding</keyword>
<dbReference type="Proteomes" id="UP001312865">
    <property type="component" value="Unassembled WGS sequence"/>
</dbReference>
<dbReference type="Pfam" id="PF02518">
    <property type="entry name" value="HATPase_c"/>
    <property type="match status" value="1"/>
</dbReference>
<keyword evidence="1" id="KW-0597">Phosphoprotein</keyword>
<dbReference type="PROSITE" id="PS50109">
    <property type="entry name" value="HIS_KIN"/>
    <property type="match status" value="1"/>
</dbReference>
<dbReference type="Pfam" id="PF14689">
    <property type="entry name" value="SPOB_a"/>
    <property type="match status" value="1"/>
</dbReference>
<dbReference type="InterPro" id="IPR003594">
    <property type="entry name" value="HATPase_dom"/>
</dbReference>
<dbReference type="InterPro" id="IPR005467">
    <property type="entry name" value="His_kinase_dom"/>
</dbReference>
<sequence length="426" mass="47760">MRKNKKYKIVIIVFSLILLVLSVINVFISYLNTKQAVEMSMGNHSLEMANAIASSVDTETYKEFIMNQKQGESYEEIRQYLNDAKNKTGALQVYTLFMDSKMIVDSSGEVVTNERVASGEYVKKAFEGLPYFTEVFHDGEAGPYLSAGAPILDVNHEVIGIIGIDCSTETLDKVEEEMVQQNITSLSINGLLVFVIIVVVSSIINKYNRELKEQVDDTEQIYQTEVQSLIDSVRFIRHDFINHMQVVHGLIQLEKTPEALDYIVSLNGEICGGPAPNIQVENNALMVLLQTKWIKAHNNEIEVNFHIDDHTYARILSKDLIKLLSNLIDNAIDATVELDSKDRMLSVTTKASEKGYMFIVRNSGNTLSNDMLDKIFQKGFSTKKSKGVERGQGLAIVSAIVSRYKGTITVTSEGNVTTFFVHLFVK</sequence>
<evidence type="ECO:0000256" key="7">
    <source>
        <dbReference type="SAM" id="Phobius"/>
    </source>
</evidence>
<dbReference type="Gene3D" id="1.10.287.130">
    <property type="match status" value="1"/>
</dbReference>
<feature type="transmembrane region" description="Helical" evidence="7">
    <location>
        <begin position="9"/>
        <end position="31"/>
    </location>
</feature>
<dbReference type="InterPro" id="IPR039506">
    <property type="entry name" value="SPOB_a"/>
</dbReference>
<reference evidence="9 10" key="1">
    <citation type="journal article" date="2018" name="J. Microbiol.">
        <title>Bacillus spongiae sp. nov., isolated from sponge of Jeju Island.</title>
        <authorList>
            <person name="Lee G.E."/>
            <person name="Im W.T."/>
            <person name="Park J.S."/>
        </authorList>
    </citation>
    <scope>NUCLEOTIDE SEQUENCE [LARGE SCALE GENOMIC DNA]</scope>
    <source>
        <strain evidence="9 10">135PIL107-10</strain>
    </source>
</reference>
<gene>
    <name evidence="9" type="ORF">WAK64_18370</name>
</gene>
<keyword evidence="6" id="KW-0902">Two-component regulatory system</keyword>
<dbReference type="GO" id="GO:0005524">
    <property type="term" value="F:ATP binding"/>
    <property type="evidence" value="ECO:0007669"/>
    <property type="project" value="UniProtKB-KW"/>
</dbReference>
<evidence type="ECO:0000313" key="10">
    <source>
        <dbReference type="Proteomes" id="UP001312865"/>
    </source>
</evidence>
<keyword evidence="2" id="KW-0808">Transferase</keyword>
<dbReference type="InterPro" id="IPR036890">
    <property type="entry name" value="HATPase_C_sf"/>
</dbReference>
<evidence type="ECO:0000256" key="4">
    <source>
        <dbReference type="ARBA" id="ARBA00022777"/>
    </source>
</evidence>
<dbReference type="SUPFAM" id="SSF55890">
    <property type="entry name" value="Sporulation response regulatory protein Spo0B"/>
    <property type="match status" value="1"/>
</dbReference>
<dbReference type="SUPFAM" id="SSF55874">
    <property type="entry name" value="ATPase domain of HSP90 chaperone/DNA topoisomerase II/histidine kinase"/>
    <property type="match status" value="1"/>
</dbReference>
<keyword evidence="5 9" id="KW-0067">ATP-binding</keyword>
<evidence type="ECO:0000256" key="3">
    <source>
        <dbReference type="ARBA" id="ARBA00022741"/>
    </source>
</evidence>
<feature type="domain" description="Histidine kinase" evidence="8">
    <location>
        <begin position="320"/>
        <end position="426"/>
    </location>
</feature>
<organism evidence="9 10">
    <name type="scientific">Bacillus spongiae</name>
    <dbReference type="NCBI Taxonomy" id="2683610"/>
    <lineage>
        <taxon>Bacteria</taxon>
        <taxon>Bacillati</taxon>
        <taxon>Bacillota</taxon>
        <taxon>Bacilli</taxon>
        <taxon>Bacillales</taxon>
        <taxon>Bacillaceae</taxon>
        <taxon>Bacillus</taxon>
    </lineage>
</organism>
<dbReference type="CDD" id="cd00075">
    <property type="entry name" value="HATPase"/>
    <property type="match status" value="1"/>
</dbReference>
<dbReference type="InterPro" id="IPR029151">
    <property type="entry name" value="Sensor-like_sf"/>
</dbReference>
<dbReference type="PANTHER" id="PTHR40448:SF1">
    <property type="entry name" value="TWO-COMPONENT SENSOR HISTIDINE KINASE"/>
    <property type="match status" value="1"/>
</dbReference>
<keyword evidence="10" id="KW-1185">Reference proteome</keyword>
<proteinExistence type="predicted"/>
<accession>A0ABU8HHZ1</accession>
<keyword evidence="7" id="KW-1133">Transmembrane helix</keyword>
<comment type="caution">
    <text evidence="9">The sequence shown here is derived from an EMBL/GenBank/DDBJ whole genome shotgun (WGS) entry which is preliminary data.</text>
</comment>
<dbReference type="CDD" id="cd18773">
    <property type="entry name" value="PDC1_HK_sensor"/>
    <property type="match status" value="1"/>
</dbReference>
<dbReference type="InterPro" id="IPR016120">
    <property type="entry name" value="Sig_transdc_His_kin_SpoOB"/>
</dbReference>
<evidence type="ECO:0000256" key="2">
    <source>
        <dbReference type="ARBA" id="ARBA00022679"/>
    </source>
</evidence>
<keyword evidence="7" id="KW-0472">Membrane</keyword>
<dbReference type="PANTHER" id="PTHR40448">
    <property type="entry name" value="TWO-COMPONENT SENSOR HISTIDINE KINASE"/>
    <property type="match status" value="1"/>
</dbReference>
<dbReference type="Gene3D" id="3.30.565.10">
    <property type="entry name" value="Histidine kinase-like ATPase, C-terminal domain"/>
    <property type="match status" value="1"/>
</dbReference>
<protein>
    <submittedName>
        <fullName evidence="9">ATP-binding protein</fullName>
    </submittedName>
</protein>
<dbReference type="SUPFAM" id="SSF103190">
    <property type="entry name" value="Sensory domain-like"/>
    <property type="match status" value="1"/>
</dbReference>
<evidence type="ECO:0000313" key="9">
    <source>
        <dbReference type="EMBL" id="MEI5909018.1"/>
    </source>
</evidence>
<dbReference type="RefSeq" id="WP_336588462.1">
    <property type="nucleotide sequence ID" value="NZ_JBBAXC010000018.1"/>
</dbReference>
<evidence type="ECO:0000256" key="5">
    <source>
        <dbReference type="ARBA" id="ARBA00022840"/>
    </source>
</evidence>
<keyword evidence="7" id="KW-0812">Transmembrane</keyword>
<evidence type="ECO:0000259" key="8">
    <source>
        <dbReference type="PROSITE" id="PS50109"/>
    </source>
</evidence>
<dbReference type="Gene3D" id="3.30.450.20">
    <property type="entry name" value="PAS domain"/>
    <property type="match status" value="1"/>
</dbReference>
<keyword evidence="4" id="KW-0418">Kinase</keyword>
<dbReference type="EMBL" id="JBBAXC010000018">
    <property type="protein sequence ID" value="MEI5909018.1"/>
    <property type="molecule type" value="Genomic_DNA"/>
</dbReference>
<evidence type="ECO:0000256" key="1">
    <source>
        <dbReference type="ARBA" id="ARBA00022553"/>
    </source>
</evidence>